<dbReference type="EMBL" id="CAJOAZ010013923">
    <property type="protein sequence ID" value="CAF4273653.1"/>
    <property type="molecule type" value="Genomic_DNA"/>
</dbReference>
<dbReference type="AlphaFoldDB" id="A0A820G428"/>
<evidence type="ECO:0000313" key="2">
    <source>
        <dbReference type="Proteomes" id="UP000663844"/>
    </source>
</evidence>
<proteinExistence type="predicted"/>
<organism evidence="1 2">
    <name type="scientific">Adineta steineri</name>
    <dbReference type="NCBI Taxonomy" id="433720"/>
    <lineage>
        <taxon>Eukaryota</taxon>
        <taxon>Metazoa</taxon>
        <taxon>Spiralia</taxon>
        <taxon>Gnathifera</taxon>
        <taxon>Rotifera</taxon>
        <taxon>Eurotatoria</taxon>
        <taxon>Bdelloidea</taxon>
        <taxon>Adinetida</taxon>
        <taxon>Adinetidae</taxon>
        <taxon>Adineta</taxon>
    </lineage>
</organism>
<accession>A0A820G428</accession>
<feature type="non-terminal residue" evidence="1">
    <location>
        <position position="182"/>
    </location>
</feature>
<reference evidence="1" key="1">
    <citation type="submission" date="2021-02" db="EMBL/GenBank/DDBJ databases">
        <authorList>
            <person name="Nowell W R."/>
        </authorList>
    </citation>
    <scope>NUCLEOTIDE SEQUENCE</scope>
</reference>
<comment type="caution">
    <text evidence="1">The sequence shown here is derived from an EMBL/GenBank/DDBJ whole genome shotgun (WGS) entry which is preliminary data.</text>
</comment>
<evidence type="ECO:0000313" key="1">
    <source>
        <dbReference type="EMBL" id="CAF4273653.1"/>
    </source>
</evidence>
<sequence length="182" mass="21387">ILQCWDHWLSSIDCMFEKALLVNITNSLEQLSYIINGDIQTIPTPFLNIELCLTTNETTSGSLKYTLTFRPSLEELTENLNAISQINLTESIQHFTRLCDLFSYYSFQREPYYVVINNNSMKQKLQNKISLGIEDCLLEIQKYIENNWFRFRQLWEVDKESFITVYESENTDLQGLEADIAR</sequence>
<protein>
    <submittedName>
        <fullName evidence="1">Uncharacterized protein</fullName>
    </submittedName>
</protein>
<dbReference type="Proteomes" id="UP000663844">
    <property type="component" value="Unassembled WGS sequence"/>
</dbReference>
<gene>
    <name evidence="1" type="ORF">OXD698_LOCUS44654</name>
</gene>
<feature type="non-terminal residue" evidence="1">
    <location>
        <position position="1"/>
    </location>
</feature>
<name>A0A820G428_9BILA</name>